<evidence type="ECO:0000259" key="8">
    <source>
        <dbReference type="PROSITE" id="PS50113"/>
    </source>
</evidence>
<dbReference type="Proteomes" id="UP001525890">
    <property type="component" value="Unassembled WGS sequence"/>
</dbReference>
<feature type="domain" description="PAC" evidence="8">
    <location>
        <begin position="568"/>
        <end position="618"/>
    </location>
</feature>
<dbReference type="SUPFAM" id="SSF58104">
    <property type="entry name" value="Methyl-accepting chemotaxis protein (MCP) signaling domain"/>
    <property type="match status" value="1"/>
</dbReference>
<evidence type="ECO:0000313" key="10">
    <source>
        <dbReference type="EMBL" id="MCT7967330.1"/>
    </source>
</evidence>
<feature type="transmembrane region" description="Helical" evidence="5">
    <location>
        <begin position="54"/>
        <end position="75"/>
    </location>
</feature>
<dbReference type="CDD" id="cd11386">
    <property type="entry name" value="MCP_signal"/>
    <property type="match status" value="1"/>
</dbReference>
<evidence type="ECO:0000256" key="1">
    <source>
        <dbReference type="ARBA" id="ARBA00023224"/>
    </source>
</evidence>
<keyword evidence="5" id="KW-0472">Membrane</keyword>
<dbReference type="InterPro" id="IPR001610">
    <property type="entry name" value="PAC"/>
</dbReference>
<feature type="domain" description="PAS" evidence="7">
    <location>
        <begin position="242"/>
        <end position="293"/>
    </location>
</feature>
<dbReference type="InterPro" id="IPR000014">
    <property type="entry name" value="PAS"/>
</dbReference>
<comment type="caution">
    <text evidence="10">The sequence shown here is derived from an EMBL/GenBank/DDBJ whole genome shotgun (WGS) entry which is preliminary data.</text>
</comment>
<feature type="domain" description="PAC" evidence="8">
    <location>
        <begin position="692"/>
        <end position="744"/>
    </location>
</feature>
<gene>
    <name evidence="10" type="ORF">NG799_13385</name>
</gene>
<dbReference type="Pfam" id="PF13426">
    <property type="entry name" value="PAS_9"/>
    <property type="match status" value="3"/>
</dbReference>
<feature type="coiled-coil region" evidence="4">
    <location>
        <begin position="860"/>
        <end position="933"/>
    </location>
</feature>
<feature type="domain" description="PAC" evidence="8">
    <location>
        <begin position="442"/>
        <end position="495"/>
    </location>
</feature>
<feature type="transmembrane region" description="Helical" evidence="5">
    <location>
        <begin position="29"/>
        <end position="47"/>
    </location>
</feature>
<evidence type="ECO:0000259" key="9">
    <source>
        <dbReference type="PROSITE" id="PS50885"/>
    </source>
</evidence>
<feature type="domain" description="PAS" evidence="7">
    <location>
        <begin position="745"/>
        <end position="791"/>
    </location>
</feature>
<evidence type="ECO:0000256" key="5">
    <source>
        <dbReference type="SAM" id="Phobius"/>
    </source>
</evidence>
<dbReference type="PANTHER" id="PTHR32089:SF114">
    <property type="entry name" value="METHYL-ACCEPTING CHEMOTAXIS PROTEIN MCPB"/>
    <property type="match status" value="1"/>
</dbReference>
<dbReference type="PROSITE" id="PS50113">
    <property type="entry name" value="PAC"/>
    <property type="match status" value="4"/>
</dbReference>
<dbReference type="PROSITE" id="PS50112">
    <property type="entry name" value="PAS"/>
    <property type="match status" value="4"/>
</dbReference>
<feature type="domain" description="PAS" evidence="7">
    <location>
        <begin position="492"/>
        <end position="541"/>
    </location>
</feature>
<evidence type="ECO:0000313" key="11">
    <source>
        <dbReference type="Proteomes" id="UP001525890"/>
    </source>
</evidence>
<dbReference type="InterPro" id="IPR013655">
    <property type="entry name" value="PAS_fold_3"/>
</dbReference>
<evidence type="ECO:0000256" key="3">
    <source>
        <dbReference type="PROSITE-ProRule" id="PRU00284"/>
    </source>
</evidence>
<protein>
    <submittedName>
        <fullName evidence="10">PAS domain S-box protein</fullName>
    </submittedName>
</protein>
<dbReference type="Gene3D" id="3.30.450.20">
    <property type="entry name" value="PAS domain"/>
    <property type="match status" value="5"/>
</dbReference>
<dbReference type="PROSITE" id="PS50111">
    <property type="entry name" value="CHEMOTAXIS_TRANSDUC_2"/>
    <property type="match status" value="1"/>
</dbReference>
<dbReference type="InterPro" id="IPR000700">
    <property type="entry name" value="PAS-assoc_C"/>
</dbReference>
<dbReference type="Pfam" id="PF00015">
    <property type="entry name" value="MCPsignal"/>
    <property type="match status" value="1"/>
</dbReference>
<dbReference type="SMART" id="SM00091">
    <property type="entry name" value="PAS"/>
    <property type="match status" value="5"/>
</dbReference>
<proteinExistence type="inferred from homology"/>
<evidence type="ECO:0000256" key="2">
    <source>
        <dbReference type="ARBA" id="ARBA00029447"/>
    </source>
</evidence>
<dbReference type="CDD" id="cd00130">
    <property type="entry name" value="PAS"/>
    <property type="match status" value="4"/>
</dbReference>
<dbReference type="PANTHER" id="PTHR32089">
    <property type="entry name" value="METHYL-ACCEPTING CHEMOTAXIS PROTEIN MCPB"/>
    <property type="match status" value="1"/>
</dbReference>
<keyword evidence="5" id="KW-1133">Transmembrane helix</keyword>
<feature type="domain" description="Methyl-accepting transducer" evidence="6">
    <location>
        <begin position="984"/>
        <end position="1220"/>
    </location>
</feature>
<evidence type="ECO:0000256" key="4">
    <source>
        <dbReference type="SAM" id="Coils"/>
    </source>
</evidence>
<keyword evidence="4" id="KW-0175">Coiled coil</keyword>
<evidence type="ECO:0000259" key="7">
    <source>
        <dbReference type="PROSITE" id="PS50112"/>
    </source>
</evidence>
<name>A0ABT2MRG6_9CYAN</name>
<feature type="coiled-coil region" evidence="4">
    <location>
        <begin position="996"/>
        <end position="1023"/>
    </location>
</feature>
<keyword evidence="11" id="KW-1185">Reference proteome</keyword>
<accession>A0ABT2MRG6</accession>
<dbReference type="Pfam" id="PF08448">
    <property type="entry name" value="PAS_4"/>
    <property type="match status" value="1"/>
</dbReference>
<reference evidence="10 11" key="1">
    <citation type="journal article" date="2022" name="Front. Microbiol.">
        <title>High genomic differentiation and limited gene flow indicate recent cryptic speciation within the genus Laspinema (cyanobacteria).</title>
        <authorList>
            <person name="Stanojkovic A."/>
            <person name="Skoupy S."/>
            <person name="Skaloud P."/>
            <person name="Dvorak P."/>
        </authorList>
    </citation>
    <scope>NUCLEOTIDE SEQUENCE [LARGE SCALE GENOMIC DNA]</scope>
    <source>
        <strain evidence="10 11">D2a</strain>
    </source>
</reference>
<dbReference type="InterPro" id="IPR013656">
    <property type="entry name" value="PAS_4"/>
</dbReference>
<dbReference type="NCBIfam" id="TIGR00229">
    <property type="entry name" value="sensory_box"/>
    <property type="match status" value="5"/>
</dbReference>
<feature type="domain" description="PAS" evidence="7">
    <location>
        <begin position="619"/>
        <end position="689"/>
    </location>
</feature>
<feature type="domain" description="PAC" evidence="8">
    <location>
        <begin position="820"/>
        <end position="872"/>
    </location>
</feature>
<comment type="similarity">
    <text evidence="2">Belongs to the methyl-accepting chemotaxis (MCP) protein family.</text>
</comment>
<feature type="domain" description="HAMP" evidence="9">
    <location>
        <begin position="928"/>
        <end position="979"/>
    </location>
</feature>
<keyword evidence="5" id="KW-0812">Transmembrane</keyword>
<dbReference type="Gene3D" id="1.10.287.950">
    <property type="entry name" value="Methyl-accepting chemotaxis protein"/>
    <property type="match status" value="1"/>
</dbReference>
<dbReference type="PROSITE" id="PS50885">
    <property type="entry name" value="HAMP"/>
    <property type="match status" value="1"/>
</dbReference>
<dbReference type="InterPro" id="IPR035965">
    <property type="entry name" value="PAS-like_dom_sf"/>
</dbReference>
<dbReference type="EMBL" id="JAMXFF010000018">
    <property type="protein sequence ID" value="MCT7967330.1"/>
    <property type="molecule type" value="Genomic_DNA"/>
</dbReference>
<dbReference type="RefSeq" id="WP_368006918.1">
    <property type="nucleotide sequence ID" value="NZ_JAMXFF010000018.1"/>
</dbReference>
<sequence>MLINGIGSQLYFAIGSAPDWVGIQNRAEWVIALSYLGMTLILLQITVSRLHCRFLWIVSAFLAVATGSRFFHLFSTAALPVSTLWETLSYALESASAIALMLALFTYRQGIRETLGSGIFSRGSFLQMALDCLPWAVSWQDCQGVYLGGNQRFAEQVGVASPAQLIGKTDGTLSWGGKLLKNWVKINPENSQTLLVQVPNSPPSEGSESLWKIHQWPVKTPQGKPVGILSTYEKIPGYTEAIASDFTDFMNQMNEGILIQQRDGTILDANEKACQLYGMERTQLRGKNFFNQLSSFGQSQADLEAAVSKGGSLRWKALKPKRGSVLELEISGKPLTLVDNREVIWVSVRDISSCLKLETELHQREEEFKLFLEHLPAAVAMLDRQMCYVVASERWVKDYKLDKREDFQRVKNIIGRSHHELFPELPDHVKDMLQRVLGGESFSCDAEGYTRVDGSIDWVKWEMYPWRDRTGEIGGIMLLTEVITERVQGEQERMRLFNVVESSLNEIYVFDVDTLRFEYVNKGACLNLGYSQEEILKKTAMDINPAVVNLGEAKTALAPLLEGGEQRMRFEAMHRRADGSVYPIEMYIQLIQQTHKLSCVAIALDITERKQAERALQESEQQFRLMADTVPAIIWIAGPDKQVSYFNKRWVEFTGRPLEKDLGYGWMQILHPEDRDRYVNIYQTAFEERQPFQLEVRFKRWDGEYCWSWMSGLPRFDSEGNFFGYIASGLDITERKQAEEARRESEEGFRSLVESVKDYAIIRLDLAGRVASWNMGAQRIKGYRAPEILGQPFERFYTLEDRTSGKPEAELKAAQTEGRFEDEGYRVKKDGSQFWANVIITPLRDAQGELQGFSKITRDVTEQRRNQEALEQLATDLENRVVQRTQELQEINEKLQQEVGDRIGAEAEKTQLIADLEIMSAQRQAEMDSLTQQVLKMLEQIKGAAKGDLTVRAAVTNDILGALADSFNFLISSLRKVVKGVQHLATEANTATGESISNTQELAHQAQEQSQKIEETIQKIQKIVNSIEEVFALSQQAENVAQQSAEKAQVGGESVDRAVEAINKLRQTLSQTGKTIERLGESSGQIGKIVTSISQIAAQTNLLALNATIEAARAGEQGLGFAVVAEEIRKLADRSGLATEEISEIVEQIRSEIGRAIVAMEAGTQEVAIGTKLAAEAKTHLIEIIQVSGEMNALVENITLAATKQTNSATEIVSMIRAVSAISGNTAEKSVQVQNSLDGLAVSVESLQQSVAHFRS</sequence>
<dbReference type="SUPFAM" id="SSF55785">
    <property type="entry name" value="PYP-like sensor domain (PAS domain)"/>
    <property type="match status" value="5"/>
</dbReference>
<organism evidence="10 11">
    <name type="scientific">Laspinema palackyanum D2a</name>
    <dbReference type="NCBI Taxonomy" id="2953684"/>
    <lineage>
        <taxon>Bacteria</taxon>
        <taxon>Bacillati</taxon>
        <taxon>Cyanobacteriota</taxon>
        <taxon>Cyanophyceae</taxon>
        <taxon>Oscillatoriophycideae</taxon>
        <taxon>Oscillatoriales</taxon>
        <taxon>Laspinemataceae</taxon>
        <taxon>Laspinema</taxon>
        <taxon>Laspinema palackyanum</taxon>
    </lineage>
</organism>
<feature type="coiled-coil region" evidence="4">
    <location>
        <begin position="602"/>
        <end position="629"/>
    </location>
</feature>
<dbReference type="InterPro" id="IPR004089">
    <property type="entry name" value="MCPsignal_dom"/>
</dbReference>
<dbReference type="Pfam" id="PF08447">
    <property type="entry name" value="PAS_3"/>
    <property type="match status" value="1"/>
</dbReference>
<dbReference type="SMART" id="SM00086">
    <property type="entry name" value="PAC"/>
    <property type="match status" value="5"/>
</dbReference>
<dbReference type="SMART" id="SM00283">
    <property type="entry name" value="MA"/>
    <property type="match status" value="1"/>
</dbReference>
<evidence type="ECO:0000259" key="6">
    <source>
        <dbReference type="PROSITE" id="PS50111"/>
    </source>
</evidence>
<dbReference type="InterPro" id="IPR003660">
    <property type="entry name" value="HAMP_dom"/>
</dbReference>
<keyword evidence="1 3" id="KW-0807">Transducer</keyword>